<proteinExistence type="predicted"/>
<protein>
    <submittedName>
        <fullName evidence="3">Nitric oxide reductase NorD protein</fullName>
    </submittedName>
</protein>
<organism evidence="3 4">
    <name type="scientific">Nitrosomonas ureae</name>
    <dbReference type="NCBI Taxonomy" id="44577"/>
    <lineage>
        <taxon>Bacteria</taxon>
        <taxon>Pseudomonadati</taxon>
        <taxon>Pseudomonadota</taxon>
        <taxon>Betaproteobacteria</taxon>
        <taxon>Nitrosomonadales</taxon>
        <taxon>Nitrosomonadaceae</taxon>
        <taxon>Nitrosomonas</taxon>
    </lineage>
</organism>
<dbReference type="Gene3D" id="3.40.50.410">
    <property type="entry name" value="von Willebrand factor, type A domain"/>
    <property type="match status" value="1"/>
</dbReference>
<feature type="region of interest" description="Disordered" evidence="1">
    <location>
        <begin position="256"/>
        <end position="285"/>
    </location>
</feature>
<dbReference type="SMART" id="SM00327">
    <property type="entry name" value="VWA"/>
    <property type="match status" value="1"/>
</dbReference>
<evidence type="ECO:0000313" key="3">
    <source>
        <dbReference type="EMBL" id="SEF40647.1"/>
    </source>
</evidence>
<accession>A0A1H5RSU0</accession>
<dbReference type="InterPro" id="IPR051928">
    <property type="entry name" value="NorD/CobT"/>
</dbReference>
<dbReference type="PANTHER" id="PTHR41248">
    <property type="entry name" value="NORD PROTEIN"/>
    <property type="match status" value="1"/>
</dbReference>
<dbReference type="RefSeq" id="WP_103965169.1">
    <property type="nucleotide sequence ID" value="NZ_FNUX01000001.1"/>
</dbReference>
<dbReference type="SUPFAM" id="SSF53300">
    <property type="entry name" value="vWA-like"/>
    <property type="match status" value="1"/>
</dbReference>
<dbReference type="EMBL" id="FNUX01000001">
    <property type="protein sequence ID" value="SEF40647.1"/>
    <property type="molecule type" value="Genomic_DNA"/>
</dbReference>
<feature type="domain" description="VWFA" evidence="2">
    <location>
        <begin position="462"/>
        <end position="622"/>
    </location>
</feature>
<reference evidence="3 4" key="1">
    <citation type="submission" date="2016-10" db="EMBL/GenBank/DDBJ databases">
        <authorList>
            <person name="de Groot N.N."/>
        </authorList>
    </citation>
    <scope>NUCLEOTIDE SEQUENCE [LARGE SCALE GENOMIC DNA]</scope>
    <source>
        <strain evidence="3 4">Nm13</strain>
    </source>
</reference>
<dbReference type="InterPro" id="IPR002035">
    <property type="entry name" value="VWF_A"/>
</dbReference>
<dbReference type="Pfam" id="PF13519">
    <property type="entry name" value="VWA_2"/>
    <property type="match status" value="1"/>
</dbReference>
<dbReference type="CDD" id="cd01454">
    <property type="entry name" value="vWA_norD_type"/>
    <property type="match status" value="1"/>
</dbReference>
<evidence type="ECO:0000259" key="2">
    <source>
        <dbReference type="PROSITE" id="PS50234"/>
    </source>
</evidence>
<dbReference type="InterPro" id="IPR036465">
    <property type="entry name" value="vWFA_dom_sf"/>
</dbReference>
<dbReference type="PROSITE" id="PS50234">
    <property type="entry name" value="VWFA"/>
    <property type="match status" value="1"/>
</dbReference>
<name>A0A1H5RSU0_9PROT</name>
<dbReference type="Proteomes" id="UP000236753">
    <property type="component" value="Unassembled WGS sequence"/>
</dbReference>
<evidence type="ECO:0000256" key="1">
    <source>
        <dbReference type="SAM" id="MobiDB-lite"/>
    </source>
</evidence>
<gene>
    <name evidence="3" type="ORF">SAMN05216334_101179</name>
</gene>
<dbReference type="AlphaFoldDB" id="A0A1H5RSU0"/>
<dbReference type="PANTHER" id="PTHR41248:SF1">
    <property type="entry name" value="NORD PROTEIN"/>
    <property type="match status" value="1"/>
</dbReference>
<dbReference type="OrthoDB" id="9758211at2"/>
<evidence type="ECO:0000313" key="4">
    <source>
        <dbReference type="Proteomes" id="UP000236753"/>
    </source>
</evidence>
<sequence>MKWLEFTELEEQTGRIWHRMVGNTASYRYYPEAAVSLEDVRVALGVFFRGLGGSPGIGIIAGTPQSSQHRLTLRQRLGLMQESLARIECNAERMLLPDTLGYFPDSSLNRRHYFWLAAYFATAHDSGSPLRPEYTDPLQADLAFLHRAYWTSVNVCERYSGLALSYRSLGAAIWNRRPQRALTPQEQAVEAVIHALLCNQTCADDLGSVFLHAIRHCAPEFSRWQASRHYRTFLPVPLWGVMNAFLKSANVRPDTLDDSIGTSAEADEKQHKKKSRREKQDQSMRDDPLLLNRFEKLMSWSEMVNVNRAVQDDDADAARDAAKALEEITLSPNTQRAATRLKFDLDLSPDDVNPALLISELTYPEWDFRRRQYHDRQCRIIFQHATESVEHWEPGLQARKRLRKIRRQFEALRPKREILRRQLDGAELDMDALVRAQCDMSATGNSSDRIYLDVRQHARDLSVAILMDVSLSTDSWIGGRRILDIEKEALITLATGLATCRDTFAIYTFTSRKRDYVRVTGIKDFNESFNTQVLRRITALRPGYYTRMGAALRHTQHLLSQRSERHRLILLLTDGKPNDLDYYEGRYGVEDTRQAIIEARRTGLSVFGITIDHEAQDYFPYLFGRGGYAIVAKPDRLSRLLPVIYQQLINS</sequence>